<protein>
    <submittedName>
        <fullName evidence="5">GntR family transcriptional regulator</fullName>
    </submittedName>
</protein>
<dbReference type="InterPro" id="IPR008920">
    <property type="entry name" value="TF_FadR/GntR_C"/>
</dbReference>
<dbReference type="EMBL" id="JAEKLZ010000428">
    <property type="protein sequence ID" value="MBW8728586.1"/>
    <property type="molecule type" value="Genomic_DNA"/>
</dbReference>
<proteinExistence type="predicted"/>
<sequence length="177" mass="19657">MMDIAGGKEATVVRALEEDIIFGRLPPGTRLVEDALLARFPVTRHVVRAALAIPLPAPPALIGRLLDIEIELEGHVARGHLRGVHECNDRFHLTLFGACGNAYLVGSIEHYMRLSLPIRAKTLADPENLEVSRRHHRLMIELLKGRDNWALAQLCIDHLQPSKLDYLDRAGQDSDAA</sequence>
<organism evidence="5 6">
    <name type="scientific">Inquilinus limosus</name>
    <dbReference type="NCBI Taxonomy" id="171674"/>
    <lineage>
        <taxon>Bacteria</taxon>
        <taxon>Pseudomonadati</taxon>
        <taxon>Pseudomonadota</taxon>
        <taxon>Alphaproteobacteria</taxon>
        <taxon>Rhodospirillales</taxon>
        <taxon>Rhodospirillaceae</taxon>
        <taxon>Inquilinus</taxon>
    </lineage>
</organism>
<dbReference type="InterPro" id="IPR000524">
    <property type="entry name" value="Tscrpt_reg_HTH_GntR"/>
</dbReference>
<dbReference type="Pfam" id="PF07729">
    <property type="entry name" value="FCD"/>
    <property type="match status" value="1"/>
</dbReference>
<dbReference type="PANTHER" id="PTHR43537:SF49">
    <property type="entry name" value="TRANSCRIPTIONAL REGULATORY PROTEIN"/>
    <property type="match status" value="1"/>
</dbReference>
<comment type="caution">
    <text evidence="5">The sequence shown here is derived from an EMBL/GenBank/DDBJ whole genome shotgun (WGS) entry which is preliminary data.</text>
</comment>
<dbReference type="PANTHER" id="PTHR43537">
    <property type="entry name" value="TRANSCRIPTIONAL REGULATOR, GNTR FAMILY"/>
    <property type="match status" value="1"/>
</dbReference>
<dbReference type="InterPro" id="IPR011711">
    <property type="entry name" value="GntR_C"/>
</dbReference>
<feature type="domain" description="GntR C-terminal" evidence="4">
    <location>
        <begin position="34"/>
        <end position="161"/>
    </location>
</feature>
<dbReference type="SUPFAM" id="SSF48008">
    <property type="entry name" value="GntR ligand-binding domain-like"/>
    <property type="match status" value="1"/>
</dbReference>
<evidence type="ECO:0000313" key="6">
    <source>
        <dbReference type="Proteomes" id="UP000700706"/>
    </source>
</evidence>
<evidence type="ECO:0000259" key="4">
    <source>
        <dbReference type="SMART" id="SM00895"/>
    </source>
</evidence>
<evidence type="ECO:0000313" key="5">
    <source>
        <dbReference type="EMBL" id="MBW8728586.1"/>
    </source>
</evidence>
<dbReference type="SMART" id="SM00895">
    <property type="entry name" value="FCD"/>
    <property type="match status" value="1"/>
</dbReference>
<dbReference type="AlphaFoldDB" id="A0A952KK79"/>
<dbReference type="GO" id="GO:0003677">
    <property type="term" value="F:DNA binding"/>
    <property type="evidence" value="ECO:0007669"/>
    <property type="project" value="UniProtKB-KW"/>
</dbReference>
<keyword evidence="2" id="KW-0238">DNA-binding</keyword>
<evidence type="ECO:0000256" key="1">
    <source>
        <dbReference type="ARBA" id="ARBA00023015"/>
    </source>
</evidence>
<evidence type="ECO:0000256" key="2">
    <source>
        <dbReference type="ARBA" id="ARBA00023125"/>
    </source>
</evidence>
<gene>
    <name evidence="5" type="ORF">JF625_26005</name>
</gene>
<dbReference type="Gene3D" id="1.20.120.530">
    <property type="entry name" value="GntR ligand-binding domain-like"/>
    <property type="match status" value="1"/>
</dbReference>
<keyword evidence="3" id="KW-0804">Transcription</keyword>
<dbReference type="Proteomes" id="UP000700706">
    <property type="component" value="Unassembled WGS sequence"/>
</dbReference>
<name>A0A952KK79_9PROT</name>
<dbReference type="GO" id="GO:0003700">
    <property type="term" value="F:DNA-binding transcription factor activity"/>
    <property type="evidence" value="ECO:0007669"/>
    <property type="project" value="InterPro"/>
</dbReference>
<keyword evidence="1" id="KW-0805">Transcription regulation</keyword>
<dbReference type="Pfam" id="PF00392">
    <property type="entry name" value="GntR"/>
    <property type="match status" value="1"/>
</dbReference>
<evidence type="ECO:0000256" key="3">
    <source>
        <dbReference type="ARBA" id="ARBA00023163"/>
    </source>
</evidence>
<accession>A0A952KK79</accession>
<reference evidence="5" key="1">
    <citation type="submission" date="2020-06" db="EMBL/GenBank/DDBJ databases">
        <title>Stable isotope informed genome-resolved metagenomics uncovers potential trophic interactions in rhizosphere soil.</title>
        <authorList>
            <person name="Starr E.P."/>
            <person name="Shi S."/>
            <person name="Blazewicz S.J."/>
            <person name="Koch B.J."/>
            <person name="Probst A.J."/>
            <person name="Hungate B.A."/>
            <person name="Pett-Ridge J."/>
            <person name="Firestone M.K."/>
            <person name="Banfield J.F."/>
        </authorList>
    </citation>
    <scope>NUCLEOTIDE SEQUENCE</scope>
    <source>
        <strain evidence="5">YM_69_17</strain>
    </source>
</reference>